<keyword evidence="4" id="KW-1003">Cell membrane</keyword>
<dbReference type="GO" id="GO:0033214">
    <property type="term" value="P:siderophore-iron import into cell"/>
    <property type="evidence" value="ECO:0007669"/>
    <property type="project" value="TreeGrafter"/>
</dbReference>
<dbReference type="Pfam" id="PF01032">
    <property type="entry name" value="FecCD"/>
    <property type="match status" value="2"/>
</dbReference>
<dbReference type="InterPro" id="IPR000522">
    <property type="entry name" value="ABC_transptr_permease_BtuC"/>
</dbReference>
<keyword evidence="5 8" id="KW-0812">Transmembrane</keyword>
<feature type="transmembrane region" description="Helical" evidence="8">
    <location>
        <begin position="140"/>
        <end position="164"/>
    </location>
</feature>
<feature type="transmembrane region" description="Helical" evidence="8">
    <location>
        <begin position="345"/>
        <end position="364"/>
    </location>
</feature>
<dbReference type="RefSeq" id="WP_077416334.1">
    <property type="nucleotide sequence ID" value="NZ_MLHJ01000050.1"/>
</dbReference>
<sequence length="656" mass="70983">MVNRPSLFFILLGGLFCALSIGLLTVQLPENTSILRLIHPSDNLDLLLVQSYTLPRIAIALLAGGTLAFASLLLQQVMGNPLASDSTLGISSGAQFSLFTVAIFAPQFLQYSTGLIALVGAIFSLLFVLVLAMHKTLSPLLLILAGLVVNLYFGACTAMMMLFYPEEARGLAQWGAGSLVQESWHDSQQLALQSAVCFSLIFLLRRPLSILSLNDSNAKSLGVPVGKLRFIGIIISAYLIASVVSAVGMIGFIGLSAATLVRQLGIRTFTWQLSASIVLGALLLAITDLILQLVNVYYQISLPTGAATALLGTPLLLWLMFRTLPHSGRLTTTHFQKIRQYRPHFTWLIIAFFVVSVILGLGLGKNAQNSWQMLIPEHTFQLDILALRYPRMLIAICAGILLSVAGVLLQRLTLNPMASPELLGVSSGAGMGILVLLFVFSAQDTLWFWLAGISGALLALFILASINQRSGMLPEKVLLTGISLSALFDTLQRIVIASGDPRANQLISWTSGSTQSLAPTLAIPFTLLALILLVVSLLFSRWLDLLRLQSPMAQALGLNILQTRWILIIFSAILTALATLMVGPLSFIGLLVPHLTHFLGVYKARQQLLISALLGSTIMLIADWIGRQILFPYEIPAGLVATLVGGSYFLLMMRKV</sequence>
<dbReference type="GO" id="GO:0022857">
    <property type="term" value="F:transmembrane transporter activity"/>
    <property type="evidence" value="ECO:0007669"/>
    <property type="project" value="InterPro"/>
</dbReference>
<organism evidence="9 10">
    <name type="scientific">Rodentibacter rarus</name>
    <dbReference type="NCBI Taxonomy" id="1908260"/>
    <lineage>
        <taxon>Bacteria</taxon>
        <taxon>Pseudomonadati</taxon>
        <taxon>Pseudomonadota</taxon>
        <taxon>Gammaproteobacteria</taxon>
        <taxon>Pasteurellales</taxon>
        <taxon>Pasteurellaceae</taxon>
        <taxon>Rodentibacter</taxon>
    </lineage>
</organism>
<evidence type="ECO:0000313" key="10">
    <source>
        <dbReference type="Proteomes" id="UP000189433"/>
    </source>
</evidence>
<reference evidence="9 10" key="1">
    <citation type="submission" date="2016-10" db="EMBL/GenBank/DDBJ databases">
        <title>Rodentibacter gen. nov. and new species.</title>
        <authorList>
            <person name="Christensen H."/>
        </authorList>
    </citation>
    <scope>NUCLEOTIDE SEQUENCE [LARGE SCALE GENOMIC DNA]</scope>
    <source>
        <strain evidence="9 10">CCUG17206</strain>
    </source>
</reference>
<dbReference type="PANTHER" id="PTHR30472">
    <property type="entry name" value="FERRIC ENTEROBACTIN TRANSPORT SYSTEM PERMEASE PROTEIN"/>
    <property type="match status" value="1"/>
</dbReference>
<feature type="transmembrane region" description="Helical" evidence="8">
    <location>
        <begin position="422"/>
        <end position="440"/>
    </location>
</feature>
<protein>
    <submittedName>
        <fullName evidence="9">Fe3+-hydroxamate ABC transporter permease FhuB</fullName>
    </submittedName>
</protein>
<dbReference type="Proteomes" id="UP000189433">
    <property type="component" value="Unassembled WGS sequence"/>
</dbReference>
<feature type="transmembrane region" description="Helical" evidence="8">
    <location>
        <begin position="273"/>
        <end position="294"/>
    </location>
</feature>
<feature type="transmembrane region" description="Helical" evidence="8">
    <location>
        <begin position="392"/>
        <end position="410"/>
    </location>
</feature>
<dbReference type="Gene3D" id="1.10.3470.10">
    <property type="entry name" value="ABC transporter involved in vitamin B12 uptake, BtuC"/>
    <property type="match status" value="2"/>
</dbReference>
<keyword evidence="6 8" id="KW-1133">Transmembrane helix</keyword>
<feature type="transmembrane region" description="Helical" evidence="8">
    <location>
        <begin position="53"/>
        <end position="74"/>
    </location>
</feature>
<feature type="transmembrane region" description="Helical" evidence="8">
    <location>
        <begin position="300"/>
        <end position="324"/>
    </location>
</feature>
<evidence type="ECO:0000313" key="9">
    <source>
        <dbReference type="EMBL" id="OOF42813.1"/>
    </source>
</evidence>
<dbReference type="GO" id="GO:0005886">
    <property type="term" value="C:plasma membrane"/>
    <property type="evidence" value="ECO:0007669"/>
    <property type="project" value="UniProtKB-SubCell"/>
</dbReference>
<keyword evidence="7 8" id="KW-0472">Membrane</keyword>
<dbReference type="SUPFAM" id="SSF81345">
    <property type="entry name" value="ABC transporter involved in vitamin B12 uptake, BtuC"/>
    <property type="match status" value="2"/>
</dbReference>
<keyword evidence="10" id="KW-1185">Reference proteome</keyword>
<dbReference type="CDD" id="cd06550">
    <property type="entry name" value="TM_ABC_iron-siderophores_like"/>
    <property type="match status" value="2"/>
</dbReference>
<dbReference type="AlphaFoldDB" id="A0A1V3IMG2"/>
<evidence type="ECO:0000256" key="4">
    <source>
        <dbReference type="ARBA" id="ARBA00022475"/>
    </source>
</evidence>
<dbReference type="EMBL" id="MLHJ01000050">
    <property type="protein sequence ID" value="OOF42813.1"/>
    <property type="molecule type" value="Genomic_DNA"/>
</dbReference>
<dbReference type="NCBIfam" id="NF007866">
    <property type="entry name" value="PRK10577.1-2"/>
    <property type="match status" value="1"/>
</dbReference>
<feature type="transmembrane region" description="Helical" evidence="8">
    <location>
        <begin position="608"/>
        <end position="625"/>
    </location>
</feature>
<dbReference type="InterPro" id="IPR037294">
    <property type="entry name" value="ABC_BtuC-like"/>
</dbReference>
<comment type="subcellular location">
    <subcellularLocation>
        <location evidence="1">Cell membrane</location>
        <topology evidence="1">Multi-pass membrane protein</topology>
    </subcellularLocation>
</comment>
<gene>
    <name evidence="9" type="ORF">BKK50_06020</name>
</gene>
<proteinExistence type="inferred from homology"/>
<name>A0A1V3IMG2_9PAST</name>
<feature type="transmembrane region" description="Helical" evidence="8">
    <location>
        <begin position="631"/>
        <end position="651"/>
    </location>
</feature>
<accession>A0A1V3IMG2</accession>
<dbReference type="STRING" id="1908260.BKK50_06020"/>
<evidence type="ECO:0000256" key="7">
    <source>
        <dbReference type="ARBA" id="ARBA00023136"/>
    </source>
</evidence>
<evidence type="ECO:0000256" key="2">
    <source>
        <dbReference type="ARBA" id="ARBA00007935"/>
    </source>
</evidence>
<feature type="transmembrane region" description="Helical" evidence="8">
    <location>
        <begin position="446"/>
        <end position="466"/>
    </location>
</feature>
<evidence type="ECO:0000256" key="8">
    <source>
        <dbReference type="SAM" id="Phobius"/>
    </source>
</evidence>
<keyword evidence="3" id="KW-0813">Transport</keyword>
<dbReference type="OrthoDB" id="9811721at2"/>
<comment type="caution">
    <text evidence="9">The sequence shown here is derived from an EMBL/GenBank/DDBJ whole genome shotgun (WGS) entry which is preliminary data.</text>
</comment>
<comment type="similarity">
    <text evidence="2">Belongs to the binding-protein-dependent transport system permease family. FecCD subfamily.</text>
</comment>
<feature type="transmembrane region" description="Helical" evidence="8">
    <location>
        <begin position="521"/>
        <end position="543"/>
    </location>
</feature>
<evidence type="ECO:0000256" key="5">
    <source>
        <dbReference type="ARBA" id="ARBA00022692"/>
    </source>
</evidence>
<evidence type="ECO:0000256" key="1">
    <source>
        <dbReference type="ARBA" id="ARBA00004651"/>
    </source>
</evidence>
<feature type="transmembrane region" description="Helical" evidence="8">
    <location>
        <begin position="563"/>
        <end position="596"/>
    </location>
</feature>
<feature type="transmembrane region" description="Helical" evidence="8">
    <location>
        <begin position="111"/>
        <end position="133"/>
    </location>
</feature>
<evidence type="ECO:0000256" key="3">
    <source>
        <dbReference type="ARBA" id="ARBA00022448"/>
    </source>
</evidence>
<dbReference type="PANTHER" id="PTHR30472:SF37">
    <property type="entry name" value="FE(3+) DICITRATE TRANSPORT SYSTEM PERMEASE PROTEIN FECD-RELATED"/>
    <property type="match status" value="1"/>
</dbReference>
<evidence type="ECO:0000256" key="6">
    <source>
        <dbReference type="ARBA" id="ARBA00022989"/>
    </source>
</evidence>
<feature type="transmembrane region" description="Helical" evidence="8">
    <location>
        <begin position="86"/>
        <end position="105"/>
    </location>
</feature>
<feature type="transmembrane region" description="Helical" evidence="8">
    <location>
        <begin position="230"/>
        <end position="261"/>
    </location>
</feature>